<name>A0ABD3AHW3_9GENT</name>
<proteinExistence type="predicted"/>
<keyword evidence="2 6" id="KW-0678">Repressor</keyword>
<keyword evidence="4 6" id="KW-0804">Transcription</keyword>
<dbReference type="GO" id="GO:0005634">
    <property type="term" value="C:nucleus"/>
    <property type="evidence" value="ECO:0007669"/>
    <property type="project" value="UniProtKB-SubCell"/>
</dbReference>
<comment type="subcellular location">
    <subcellularLocation>
        <location evidence="1 6">Nucleus</location>
    </subcellularLocation>
</comment>
<dbReference type="Pfam" id="PF04844">
    <property type="entry name" value="Ovate"/>
    <property type="match status" value="1"/>
</dbReference>
<dbReference type="InterPro" id="IPR006458">
    <property type="entry name" value="Ovate_C"/>
</dbReference>
<evidence type="ECO:0000256" key="4">
    <source>
        <dbReference type="ARBA" id="ARBA00023163"/>
    </source>
</evidence>
<feature type="compositionally biased region" description="Low complexity" evidence="7">
    <location>
        <begin position="33"/>
        <end position="42"/>
    </location>
</feature>
<protein>
    <recommendedName>
        <fullName evidence="6">Transcription repressor</fullName>
    </recommendedName>
    <alternativeName>
        <fullName evidence="6">Ovate family protein</fullName>
    </alternativeName>
</protein>
<evidence type="ECO:0000313" key="9">
    <source>
        <dbReference type="EMBL" id="KAL3530342.1"/>
    </source>
</evidence>
<dbReference type="NCBIfam" id="TIGR01568">
    <property type="entry name" value="A_thal_3678"/>
    <property type="match status" value="1"/>
</dbReference>
<feature type="compositionally biased region" description="Polar residues" evidence="7">
    <location>
        <begin position="57"/>
        <end position="89"/>
    </location>
</feature>
<evidence type="ECO:0000313" key="10">
    <source>
        <dbReference type="Proteomes" id="UP001630127"/>
    </source>
</evidence>
<evidence type="ECO:0000256" key="7">
    <source>
        <dbReference type="SAM" id="MobiDB-lite"/>
    </source>
</evidence>
<evidence type="ECO:0000256" key="6">
    <source>
        <dbReference type="RuleBase" id="RU367028"/>
    </source>
</evidence>
<comment type="caution">
    <text evidence="9">The sequence shown here is derived from an EMBL/GenBank/DDBJ whole genome shotgun (WGS) entry which is preliminary data.</text>
</comment>
<accession>A0ABD3AHW3</accession>
<evidence type="ECO:0000256" key="3">
    <source>
        <dbReference type="ARBA" id="ARBA00023015"/>
    </source>
</evidence>
<feature type="compositionally biased region" description="Basic and acidic residues" evidence="7">
    <location>
        <begin position="18"/>
        <end position="27"/>
    </location>
</feature>
<evidence type="ECO:0000256" key="5">
    <source>
        <dbReference type="ARBA" id="ARBA00023242"/>
    </source>
</evidence>
<evidence type="ECO:0000256" key="2">
    <source>
        <dbReference type="ARBA" id="ARBA00022491"/>
    </source>
</evidence>
<organism evidence="9 10">
    <name type="scientific">Cinchona calisaya</name>
    <dbReference type="NCBI Taxonomy" id="153742"/>
    <lineage>
        <taxon>Eukaryota</taxon>
        <taxon>Viridiplantae</taxon>
        <taxon>Streptophyta</taxon>
        <taxon>Embryophyta</taxon>
        <taxon>Tracheophyta</taxon>
        <taxon>Spermatophyta</taxon>
        <taxon>Magnoliopsida</taxon>
        <taxon>eudicotyledons</taxon>
        <taxon>Gunneridae</taxon>
        <taxon>Pentapetalae</taxon>
        <taxon>asterids</taxon>
        <taxon>lamiids</taxon>
        <taxon>Gentianales</taxon>
        <taxon>Rubiaceae</taxon>
        <taxon>Cinchonoideae</taxon>
        <taxon>Cinchoneae</taxon>
        <taxon>Cinchona</taxon>
    </lineage>
</organism>
<dbReference type="AlphaFoldDB" id="A0ABD3AHW3"/>
<feature type="region of interest" description="Disordered" evidence="7">
    <location>
        <begin position="16"/>
        <end position="90"/>
    </location>
</feature>
<evidence type="ECO:0000259" key="8">
    <source>
        <dbReference type="PROSITE" id="PS51754"/>
    </source>
</evidence>
<evidence type="ECO:0000256" key="1">
    <source>
        <dbReference type="ARBA" id="ARBA00004123"/>
    </source>
</evidence>
<gene>
    <name evidence="9" type="ORF">ACH5RR_009664</name>
</gene>
<dbReference type="PANTHER" id="PTHR33057:SF138">
    <property type="entry name" value="TRANSCRIPTION REPRESSOR OFP10"/>
    <property type="match status" value="1"/>
</dbReference>
<keyword evidence="3 6" id="KW-0805">Transcription regulation</keyword>
<dbReference type="GO" id="GO:0045892">
    <property type="term" value="P:negative regulation of DNA-templated transcription"/>
    <property type="evidence" value="ECO:0007669"/>
    <property type="project" value="UniProtKB-UniRule"/>
</dbReference>
<feature type="domain" description="OVATE" evidence="8">
    <location>
        <begin position="102"/>
        <end position="161"/>
    </location>
</feature>
<comment type="function">
    <text evidence="6">Transcriptional repressor that regulates multiple aspects of plant growth and development.</text>
</comment>
<sequence>MFKNIFTSNGSCGCGKPKPKDIFEPKPKFKAASSTCRTSSSSWERGRGANSGDDDYTSTTYSFNNIDTSTHGSDQNDNQFNVPNSSSRMVSPLPRLRESVAIVKDSEDPYHDFRQSMLQMVLEKEIYSKDDLQELLKCILGLNSPSHHEVIVRAFMDIWNGVVSKRPQASKEA</sequence>
<dbReference type="EMBL" id="JBJUIK010000004">
    <property type="protein sequence ID" value="KAL3530342.1"/>
    <property type="molecule type" value="Genomic_DNA"/>
</dbReference>
<keyword evidence="5 6" id="KW-0539">Nucleus</keyword>
<dbReference type="PANTHER" id="PTHR33057">
    <property type="entry name" value="TRANSCRIPTION REPRESSOR OFP7-RELATED"/>
    <property type="match status" value="1"/>
</dbReference>
<dbReference type="PROSITE" id="PS51754">
    <property type="entry name" value="OVATE"/>
    <property type="match status" value="1"/>
</dbReference>
<keyword evidence="10" id="KW-1185">Reference proteome</keyword>
<dbReference type="Proteomes" id="UP001630127">
    <property type="component" value="Unassembled WGS sequence"/>
</dbReference>
<dbReference type="InterPro" id="IPR038933">
    <property type="entry name" value="Ovate"/>
</dbReference>
<reference evidence="9 10" key="1">
    <citation type="submission" date="2024-11" db="EMBL/GenBank/DDBJ databases">
        <title>A near-complete genome assembly of Cinchona calisaya.</title>
        <authorList>
            <person name="Lian D.C."/>
            <person name="Zhao X.W."/>
            <person name="Wei L."/>
        </authorList>
    </citation>
    <scope>NUCLEOTIDE SEQUENCE [LARGE SCALE GENOMIC DNA]</scope>
    <source>
        <tissue evidence="9">Nenye</tissue>
    </source>
</reference>